<dbReference type="PANTHER" id="PTHR20872">
    <property type="match status" value="1"/>
</dbReference>
<organism evidence="2 4">
    <name type="scientific">Didymodactylos carnosus</name>
    <dbReference type="NCBI Taxonomy" id="1234261"/>
    <lineage>
        <taxon>Eukaryota</taxon>
        <taxon>Metazoa</taxon>
        <taxon>Spiralia</taxon>
        <taxon>Gnathifera</taxon>
        <taxon>Rotifera</taxon>
        <taxon>Eurotatoria</taxon>
        <taxon>Bdelloidea</taxon>
        <taxon>Philodinida</taxon>
        <taxon>Philodinidae</taxon>
        <taxon>Didymodactylos</taxon>
    </lineage>
</organism>
<dbReference type="InterPro" id="IPR032675">
    <property type="entry name" value="LRR_dom_sf"/>
</dbReference>
<name>A0A815V2C2_9BILA</name>
<dbReference type="SMART" id="SM00256">
    <property type="entry name" value="FBOX"/>
    <property type="match status" value="1"/>
</dbReference>
<dbReference type="Proteomes" id="UP000663829">
    <property type="component" value="Unassembled WGS sequence"/>
</dbReference>
<dbReference type="EMBL" id="CAJNOQ010024399">
    <property type="protein sequence ID" value="CAF1527019.1"/>
    <property type="molecule type" value="Genomic_DNA"/>
</dbReference>
<gene>
    <name evidence="2" type="ORF">GPM918_LOCUS37838</name>
    <name evidence="3" type="ORF">SRO942_LOCUS38622</name>
</gene>
<dbReference type="SUPFAM" id="SSF52047">
    <property type="entry name" value="RNI-like"/>
    <property type="match status" value="1"/>
</dbReference>
<dbReference type="PROSITE" id="PS50181">
    <property type="entry name" value="FBOX"/>
    <property type="match status" value="1"/>
</dbReference>
<feature type="domain" description="F-box" evidence="1">
    <location>
        <begin position="9"/>
        <end position="64"/>
    </location>
</feature>
<dbReference type="Gene3D" id="3.80.10.10">
    <property type="entry name" value="Ribonuclease Inhibitor"/>
    <property type="match status" value="1"/>
</dbReference>
<accession>A0A815V2C2</accession>
<dbReference type="InterPro" id="IPR001810">
    <property type="entry name" value="F-box_dom"/>
</dbReference>
<dbReference type="OrthoDB" id="3219396at2759"/>
<evidence type="ECO:0000313" key="2">
    <source>
        <dbReference type="EMBL" id="CAF1527019.1"/>
    </source>
</evidence>
<dbReference type="Pfam" id="PF12937">
    <property type="entry name" value="F-box-like"/>
    <property type="match status" value="1"/>
</dbReference>
<dbReference type="InterPro" id="IPR036047">
    <property type="entry name" value="F-box-like_dom_sf"/>
</dbReference>
<evidence type="ECO:0000313" key="3">
    <source>
        <dbReference type="EMBL" id="CAF4386126.1"/>
    </source>
</evidence>
<proteinExistence type="predicted"/>
<evidence type="ECO:0000259" key="1">
    <source>
        <dbReference type="PROSITE" id="PS50181"/>
    </source>
</evidence>
<sequence length="445" mass="51672">MAAATVDGEDIINTLPEIVLVHIFSFLSIDERAVLIEVCKLWYQIIQESPRLAYSCTIRLFSHLPSASDDQVNKRRVGRVIPQALIAAQRRLVNTSSTVAVVPSTDANLIYYAFIYNYVKRFEYDVRHLHISIEQQDKTCQYVLCRLLTLFNHENRQIQTFTLHFIGKNPLMMKCIDIIDSLRSFFHHHSQSIIVCDLSGVMFSLDDDTCTILAKYNPHLRSLNLQDQSLVCCITPYALMQTIDSLKHLTELWVDRVSVTDEALQLLLQTDRDELKHLGIRIRREEKYSDDTNPQLWRQLRERYPNLRMTLDFGLTTPLHRIAEYLKPETRLPVQTLILNTPIRVFNELILAAQSYHETLENVFIRTTGQWVIARSEPVNRAILYLAEHCHNLKTLYCDCGLDETIIRYIHELHPHLMEPGASKLLEYDTPTHNIPQEEMADLFG</sequence>
<evidence type="ECO:0000313" key="4">
    <source>
        <dbReference type="Proteomes" id="UP000663829"/>
    </source>
</evidence>
<reference evidence="2" key="1">
    <citation type="submission" date="2021-02" db="EMBL/GenBank/DDBJ databases">
        <authorList>
            <person name="Nowell W R."/>
        </authorList>
    </citation>
    <scope>NUCLEOTIDE SEQUENCE</scope>
</reference>
<dbReference type="EMBL" id="CAJOBC010089966">
    <property type="protein sequence ID" value="CAF4386126.1"/>
    <property type="molecule type" value="Genomic_DNA"/>
</dbReference>
<dbReference type="AlphaFoldDB" id="A0A815V2C2"/>
<dbReference type="Gene3D" id="1.20.1280.50">
    <property type="match status" value="1"/>
</dbReference>
<protein>
    <recommendedName>
        <fullName evidence="1">F-box domain-containing protein</fullName>
    </recommendedName>
</protein>
<keyword evidence="4" id="KW-1185">Reference proteome</keyword>
<dbReference type="SUPFAM" id="SSF81383">
    <property type="entry name" value="F-box domain"/>
    <property type="match status" value="1"/>
</dbReference>
<comment type="caution">
    <text evidence="2">The sequence shown here is derived from an EMBL/GenBank/DDBJ whole genome shotgun (WGS) entry which is preliminary data.</text>
</comment>
<dbReference type="Proteomes" id="UP000681722">
    <property type="component" value="Unassembled WGS sequence"/>
</dbReference>
<dbReference type="PANTHER" id="PTHR20872:SF1">
    <property type="entry name" value="F-BOX DOMAIN-CONTAINING PROTEIN"/>
    <property type="match status" value="1"/>
</dbReference>